<dbReference type="AlphaFoldDB" id="A0A0N4ZRQ3"/>
<feature type="domain" description="Exoribonuclease phosphorolytic" evidence="2">
    <location>
        <begin position="348"/>
        <end position="482"/>
    </location>
</feature>
<feature type="domain" description="Exoribonuclease phosphorolytic" evidence="3">
    <location>
        <begin position="168"/>
        <end position="230"/>
    </location>
</feature>
<feature type="domain" description="Exoribonuclease phosphorolytic" evidence="2">
    <location>
        <begin position="39"/>
        <end position="164"/>
    </location>
</feature>
<dbReference type="GO" id="GO:0005829">
    <property type="term" value="C:cytosol"/>
    <property type="evidence" value="ECO:0007669"/>
    <property type="project" value="TreeGrafter"/>
</dbReference>
<sequence length="734" mass="82642">MLKILRNHSKIYLTTSSRSYNTNYKKSVTNFKDGSSFIFESGRLARFADGSIILTHGDNSLLSTTVKGKTETTQDFLGLTTEYRPSGAAVGKIPSNALRREFLNSDYDILTARCIDRSLRPLFKQNYPFPIQIICKPLAFDDDCDPIVMSINASSASAYCANLPLITPVGAVRIGLVDDRIIINPNKYDRKQSSIDLLFTGTDDKKIIMLEMEGKEIPKEIFYECINEGFSSIESIISSIKKLNPDFIPINSLSEEMSENDKKLKNSIIELADNELTFIFTDVSLDKEKRDEKINKVLKEIMKDLKNEFNTPDYYLIISKMFYKVVKDILRRETIESKIRMDGRKLDEIRPISMEVDIYKKLHGSAIFQRGQSQVFSTVTFDSPEAAFRPDSISQLFGGQEEKKFIHHYEFPGFAINEIQQSSRQNRREIGHGMLAEKALKNIIPKDFPYSIRLNTQVLESNGSTSMAAVVGGTLALRDAGVHIKAPVAGIAMGLMTEEYCSESTNKVLLTDLNGLEDYAGDMDFKIAGTANGFTAMQLDIKIPGLSFDLMKESINESRKALNFILDKILILQPNVRSEFKKSVPIIDKINISMKCKVGLYQNGGYNHKLIESETGVKIKSEEDLQLRLFAPNREKLEEAKRMILELQDTDGTAKLIFGGIYDAEIVEILKSGFMIKFQRGTKPVFIKNSDIAGGKAKIFDSSVFKKHVGDKIKVSYYGDDPSTGKMRLSCLKY</sequence>
<evidence type="ECO:0000256" key="1">
    <source>
        <dbReference type="ARBA" id="ARBA00022884"/>
    </source>
</evidence>
<feature type="domain" description="Polyribonucleotide nucleotidyltransferase RNA-binding" evidence="4">
    <location>
        <begin position="263"/>
        <end position="345"/>
    </location>
</feature>
<dbReference type="PANTHER" id="PTHR11252">
    <property type="entry name" value="POLYRIBONUCLEOTIDE NUCLEOTIDYLTRANSFERASE"/>
    <property type="match status" value="1"/>
</dbReference>
<reference evidence="6" key="1">
    <citation type="submission" date="2017-02" db="UniProtKB">
        <authorList>
            <consortium name="WormBaseParasite"/>
        </authorList>
    </citation>
    <scope>IDENTIFICATION</scope>
</reference>
<protein>
    <submittedName>
        <fullName evidence="6">Polyribonucleotide nucleotidyltransferase</fullName>
    </submittedName>
</protein>
<dbReference type="SUPFAM" id="SSF55666">
    <property type="entry name" value="Ribonuclease PH domain 2-like"/>
    <property type="match status" value="2"/>
</dbReference>
<accession>A0A0N4ZRQ3</accession>
<dbReference type="Pfam" id="PF01138">
    <property type="entry name" value="RNase_PH"/>
    <property type="match status" value="2"/>
</dbReference>
<evidence type="ECO:0000259" key="4">
    <source>
        <dbReference type="Pfam" id="PF03726"/>
    </source>
</evidence>
<keyword evidence="5" id="KW-1185">Reference proteome</keyword>
<dbReference type="InterPro" id="IPR001247">
    <property type="entry name" value="ExoRNase_PH_dom1"/>
</dbReference>
<evidence type="ECO:0000313" key="5">
    <source>
        <dbReference type="Proteomes" id="UP000038045"/>
    </source>
</evidence>
<dbReference type="Pfam" id="PF03725">
    <property type="entry name" value="RNase_PH_C"/>
    <property type="match status" value="1"/>
</dbReference>
<dbReference type="InterPro" id="IPR015848">
    <property type="entry name" value="PNPase_PH_RNA-bd_bac/org-type"/>
</dbReference>
<dbReference type="GO" id="GO:0005739">
    <property type="term" value="C:mitochondrion"/>
    <property type="evidence" value="ECO:0007669"/>
    <property type="project" value="TreeGrafter"/>
</dbReference>
<dbReference type="InterPro" id="IPR036345">
    <property type="entry name" value="ExoRNase_PH_dom2_sf"/>
</dbReference>
<proteinExistence type="predicted"/>
<evidence type="ECO:0000313" key="6">
    <source>
        <dbReference type="WBParaSite" id="PTRK_0001118700.1"/>
    </source>
</evidence>
<dbReference type="InterPro" id="IPR015847">
    <property type="entry name" value="ExoRNase_PH_dom2"/>
</dbReference>
<dbReference type="Proteomes" id="UP000038045">
    <property type="component" value="Unplaced"/>
</dbReference>
<name>A0A0N4ZRQ3_PARTI</name>
<dbReference type="NCBIfam" id="TIGR03591">
    <property type="entry name" value="polynuc_phos"/>
    <property type="match status" value="1"/>
</dbReference>
<dbReference type="Pfam" id="PF03726">
    <property type="entry name" value="PNPase"/>
    <property type="match status" value="1"/>
</dbReference>
<dbReference type="GO" id="GO:0000175">
    <property type="term" value="F:3'-5'-RNA exonuclease activity"/>
    <property type="evidence" value="ECO:0007669"/>
    <property type="project" value="TreeGrafter"/>
</dbReference>
<dbReference type="InterPro" id="IPR012162">
    <property type="entry name" value="PNPase"/>
</dbReference>
<dbReference type="Gene3D" id="3.30.230.70">
    <property type="entry name" value="GHMP Kinase, N-terminal domain"/>
    <property type="match status" value="2"/>
</dbReference>
<dbReference type="Gene3D" id="3.30.1370.10">
    <property type="entry name" value="K Homology domain, type 1"/>
    <property type="match status" value="1"/>
</dbReference>
<dbReference type="GO" id="GO:0004654">
    <property type="term" value="F:polyribonucleotide nucleotidyltransferase activity"/>
    <property type="evidence" value="ECO:0007669"/>
    <property type="project" value="InterPro"/>
</dbReference>
<organism evidence="5 6">
    <name type="scientific">Parastrongyloides trichosuri</name>
    <name type="common">Possum-specific nematode worm</name>
    <dbReference type="NCBI Taxonomy" id="131310"/>
    <lineage>
        <taxon>Eukaryota</taxon>
        <taxon>Metazoa</taxon>
        <taxon>Ecdysozoa</taxon>
        <taxon>Nematoda</taxon>
        <taxon>Chromadorea</taxon>
        <taxon>Rhabditida</taxon>
        <taxon>Tylenchina</taxon>
        <taxon>Panagrolaimomorpha</taxon>
        <taxon>Strongyloidoidea</taxon>
        <taxon>Strongyloididae</taxon>
        <taxon>Parastrongyloides</taxon>
    </lineage>
</organism>
<keyword evidence="1" id="KW-0694">RNA-binding</keyword>
<evidence type="ECO:0000259" key="3">
    <source>
        <dbReference type="Pfam" id="PF03725"/>
    </source>
</evidence>
<dbReference type="SUPFAM" id="SSF54211">
    <property type="entry name" value="Ribosomal protein S5 domain 2-like"/>
    <property type="match status" value="2"/>
</dbReference>
<evidence type="ECO:0000259" key="2">
    <source>
        <dbReference type="Pfam" id="PF01138"/>
    </source>
</evidence>
<dbReference type="NCBIfam" id="NF008805">
    <property type="entry name" value="PRK11824.1"/>
    <property type="match status" value="1"/>
</dbReference>
<dbReference type="GO" id="GO:0000965">
    <property type="term" value="P:mitochondrial RNA 3'-end processing"/>
    <property type="evidence" value="ECO:0007669"/>
    <property type="project" value="TreeGrafter"/>
</dbReference>
<dbReference type="STRING" id="131310.A0A0N4ZRQ3"/>
<dbReference type="InterPro" id="IPR036612">
    <property type="entry name" value="KH_dom_type_1_sf"/>
</dbReference>
<dbReference type="CDD" id="cd11364">
    <property type="entry name" value="RNase_PH_PNPase_2"/>
    <property type="match status" value="1"/>
</dbReference>
<dbReference type="GO" id="GO:0000958">
    <property type="term" value="P:mitochondrial mRNA catabolic process"/>
    <property type="evidence" value="ECO:0007669"/>
    <property type="project" value="TreeGrafter"/>
</dbReference>
<dbReference type="InterPro" id="IPR020568">
    <property type="entry name" value="Ribosomal_Su5_D2-typ_SF"/>
</dbReference>
<dbReference type="GO" id="GO:0003723">
    <property type="term" value="F:RNA binding"/>
    <property type="evidence" value="ECO:0007669"/>
    <property type="project" value="UniProtKB-KW"/>
</dbReference>
<dbReference type="InterPro" id="IPR027408">
    <property type="entry name" value="PNPase/RNase_PH_dom_sf"/>
</dbReference>
<dbReference type="PANTHER" id="PTHR11252:SF0">
    <property type="entry name" value="POLYRIBONUCLEOTIDE NUCLEOTIDYLTRANSFERASE 1, MITOCHONDRIAL"/>
    <property type="match status" value="1"/>
</dbReference>
<dbReference type="WBParaSite" id="PTRK_0001118700.1">
    <property type="protein sequence ID" value="PTRK_0001118700.1"/>
    <property type="gene ID" value="PTRK_0001118700"/>
</dbReference>